<protein>
    <recommendedName>
        <fullName evidence="1">START domain-containing protein</fullName>
    </recommendedName>
</protein>
<name>A0A2S7USC5_9GAMM</name>
<organism evidence="2 3">
    <name type="scientific">Psychrosphaera saromensis</name>
    <dbReference type="NCBI Taxonomy" id="716813"/>
    <lineage>
        <taxon>Bacteria</taxon>
        <taxon>Pseudomonadati</taxon>
        <taxon>Pseudomonadota</taxon>
        <taxon>Gammaproteobacteria</taxon>
        <taxon>Alteromonadales</taxon>
        <taxon>Pseudoalteromonadaceae</taxon>
        <taxon>Psychrosphaera</taxon>
    </lineage>
</organism>
<evidence type="ECO:0000313" key="3">
    <source>
        <dbReference type="Proteomes" id="UP000239007"/>
    </source>
</evidence>
<dbReference type="InterPro" id="IPR002913">
    <property type="entry name" value="START_lipid-bd_dom"/>
</dbReference>
<evidence type="ECO:0000259" key="1">
    <source>
        <dbReference type="PROSITE" id="PS50848"/>
    </source>
</evidence>
<dbReference type="GO" id="GO:0005737">
    <property type="term" value="C:cytoplasm"/>
    <property type="evidence" value="ECO:0007669"/>
    <property type="project" value="UniProtKB-ARBA"/>
</dbReference>
<dbReference type="GO" id="GO:0008289">
    <property type="term" value="F:lipid binding"/>
    <property type="evidence" value="ECO:0007669"/>
    <property type="project" value="InterPro"/>
</dbReference>
<dbReference type="OrthoDB" id="5734556at2"/>
<dbReference type="Pfam" id="PF01852">
    <property type="entry name" value="START"/>
    <property type="match status" value="1"/>
</dbReference>
<dbReference type="PANTHER" id="PTHR19308">
    <property type="entry name" value="PHOSPHATIDYLCHOLINE TRANSFER PROTEIN"/>
    <property type="match status" value="1"/>
</dbReference>
<evidence type="ECO:0000313" key="2">
    <source>
        <dbReference type="EMBL" id="PQJ52658.1"/>
    </source>
</evidence>
<comment type="caution">
    <text evidence="2">The sequence shown here is derived from an EMBL/GenBank/DDBJ whole genome shotgun (WGS) entry which is preliminary data.</text>
</comment>
<sequence>MLKLKLTKDVIKMKSRYIKVLGERICKGWCKLTWLVICSLSCVTYANTATNWHLEKQKDHIYIYSQDKAGSDFLQIKVEVTLAANLADVVSVFGDGSECLKWQSRCLSSKVVKKVNENENLVYTSIDMPWPLTSRDFIFHSLFNVDAKTNVTTLALSPSTEVVIKSDLVRAKSNVLYTIEAIDKLSTKFTMLIHTDLGGDIPPSFVNSSIVGELYDDMVLLVSLVEASN</sequence>
<gene>
    <name evidence="2" type="ORF">BTO11_02660</name>
</gene>
<dbReference type="InterPro" id="IPR051213">
    <property type="entry name" value="START_lipid_transfer"/>
</dbReference>
<accession>A0A2S7USC5</accession>
<reference evidence="2 3" key="1">
    <citation type="submission" date="2016-12" db="EMBL/GenBank/DDBJ databases">
        <title>Diversity of luminous bacteria.</title>
        <authorList>
            <person name="Yoshizawa S."/>
            <person name="Kogure K."/>
        </authorList>
    </citation>
    <scope>NUCLEOTIDE SEQUENCE [LARGE SCALE GENOMIC DNA]</scope>
    <source>
        <strain evidence="2 3">SA4-48</strain>
    </source>
</reference>
<proteinExistence type="predicted"/>
<feature type="domain" description="START" evidence="1">
    <location>
        <begin position="52"/>
        <end position="210"/>
    </location>
</feature>
<dbReference type="RefSeq" id="WP_105051125.1">
    <property type="nucleotide sequence ID" value="NZ_BMYG01000004.1"/>
</dbReference>
<dbReference type="Proteomes" id="UP000239007">
    <property type="component" value="Unassembled WGS sequence"/>
</dbReference>
<dbReference type="InterPro" id="IPR023393">
    <property type="entry name" value="START-like_dom_sf"/>
</dbReference>
<dbReference type="PROSITE" id="PS50848">
    <property type="entry name" value="START"/>
    <property type="match status" value="1"/>
</dbReference>
<dbReference type="AlphaFoldDB" id="A0A2S7USC5"/>
<dbReference type="PANTHER" id="PTHR19308:SF14">
    <property type="entry name" value="START DOMAIN-CONTAINING PROTEIN"/>
    <property type="match status" value="1"/>
</dbReference>
<keyword evidence="3" id="KW-1185">Reference proteome</keyword>
<dbReference type="EMBL" id="MSCH01000003">
    <property type="protein sequence ID" value="PQJ52658.1"/>
    <property type="molecule type" value="Genomic_DNA"/>
</dbReference>
<dbReference type="Gene3D" id="3.30.530.20">
    <property type="match status" value="1"/>
</dbReference>
<dbReference type="SUPFAM" id="SSF55961">
    <property type="entry name" value="Bet v1-like"/>
    <property type="match status" value="1"/>
</dbReference>